<evidence type="ECO:0000256" key="2">
    <source>
        <dbReference type="ARBA" id="ARBA00022112"/>
    </source>
</evidence>
<feature type="binding site" evidence="5">
    <location>
        <position position="70"/>
    </location>
    <ligand>
        <name>a divalent metal cation</name>
        <dbReference type="ChEBI" id="CHEBI:60240"/>
        <label>1</label>
    </ligand>
</feature>
<keyword evidence="3 4" id="KW-0479">Metal-binding</keyword>
<dbReference type="FunFam" id="3.40.1390.30:FF:000001">
    <property type="entry name" value="GTP cyclohydrolase 1 type 2"/>
    <property type="match status" value="1"/>
</dbReference>
<evidence type="ECO:0000313" key="6">
    <source>
        <dbReference type="EMBL" id="GGJ83230.1"/>
    </source>
</evidence>
<evidence type="ECO:0000256" key="3">
    <source>
        <dbReference type="ARBA" id="ARBA00022723"/>
    </source>
</evidence>
<dbReference type="PANTHER" id="PTHR13799:SF14">
    <property type="entry name" value="GTP CYCLOHYDROLASE 1 TYPE 2 HOMOLOG"/>
    <property type="match status" value="1"/>
</dbReference>
<name>A0A917UT51_9BACI</name>
<accession>A0A917UT51</accession>
<dbReference type="NCBIfam" id="TIGR00486">
    <property type="entry name" value="YbgI_SA1388"/>
    <property type="match status" value="1"/>
</dbReference>
<keyword evidence="7" id="KW-1185">Reference proteome</keyword>
<evidence type="ECO:0000256" key="5">
    <source>
        <dbReference type="PIRSR" id="PIRSR602678-1"/>
    </source>
</evidence>
<proteinExistence type="inferred from homology"/>
<reference evidence="6" key="1">
    <citation type="journal article" date="2014" name="Int. J. Syst. Evol. Microbiol.">
        <title>Complete genome sequence of Corynebacterium casei LMG S-19264T (=DSM 44701T), isolated from a smear-ripened cheese.</title>
        <authorList>
            <consortium name="US DOE Joint Genome Institute (JGI-PGF)"/>
            <person name="Walter F."/>
            <person name="Albersmeier A."/>
            <person name="Kalinowski J."/>
            <person name="Ruckert C."/>
        </authorList>
    </citation>
    <scope>NUCLEOTIDE SEQUENCE</scope>
    <source>
        <strain evidence="6">JCM 12580</strain>
    </source>
</reference>
<dbReference type="Gene3D" id="3.30.70.120">
    <property type="match status" value="1"/>
</dbReference>
<dbReference type="Pfam" id="PF01784">
    <property type="entry name" value="DUF34_NIF3"/>
    <property type="match status" value="1"/>
</dbReference>
<gene>
    <name evidence="6" type="ORF">GCM10007063_02180</name>
</gene>
<dbReference type="PANTHER" id="PTHR13799">
    <property type="entry name" value="NGG1 INTERACTING FACTOR 3"/>
    <property type="match status" value="1"/>
</dbReference>
<dbReference type="PIRSF" id="PIRSF037489">
    <property type="entry name" value="UCP037489_NIF3_YqfO"/>
    <property type="match status" value="1"/>
</dbReference>
<dbReference type="EMBL" id="BMNQ01000002">
    <property type="protein sequence ID" value="GGJ83230.1"/>
    <property type="molecule type" value="Genomic_DNA"/>
</dbReference>
<dbReference type="FunFam" id="3.30.70.120:FF:000006">
    <property type="entry name" value="GTP cyclohydrolase 1 type 2 homolog"/>
    <property type="match status" value="1"/>
</dbReference>
<dbReference type="InterPro" id="IPR002678">
    <property type="entry name" value="DUF34/NIF3"/>
</dbReference>
<dbReference type="InterPro" id="IPR015867">
    <property type="entry name" value="N-reg_PII/ATP_PRibTrfase_C"/>
</dbReference>
<comment type="similarity">
    <text evidence="1 4">Belongs to the GTP cyclohydrolase I type 2/NIF3 family.</text>
</comment>
<comment type="caution">
    <text evidence="6">The sequence shown here is derived from an EMBL/GenBank/DDBJ whole genome shotgun (WGS) entry which is preliminary data.</text>
</comment>
<dbReference type="Proteomes" id="UP000658382">
    <property type="component" value="Unassembled WGS sequence"/>
</dbReference>
<feature type="binding site" evidence="5">
    <location>
        <position position="69"/>
    </location>
    <ligand>
        <name>a divalent metal cation</name>
        <dbReference type="ChEBI" id="CHEBI:60240"/>
        <label>1</label>
    </ligand>
</feature>
<dbReference type="AlphaFoldDB" id="A0A917UT51"/>
<evidence type="ECO:0000256" key="4">
    <source>
        <dbReference type="PIRNR" id="PIRNR037489"/>
    </source>
</evidence>
<dbReference type="GO" id="GO:0046872">
    <property type="term" value="F:metal ion binding"/>
    <property type="evidence" value="ECO:0007669"/>
    <property type="project" value="UniProtKB-UniRule"/>
</dbReference>
<organism evidence="6 7">
    <name type="scientific">Lentibacillus kapialis</name>
    <dbReference type="NCBI Taxonomy" id="340214"/>
    <lineage>
        <taxon>Bacteria</taxon>
        <taxon>Bacillati</taxon>
        <taxon>Bacillota</taxon>
        <taxon>Bacilli</taxon>
        <taxon>Bacillales</taxon>
        <taxon>Bacillaceae</taxon>
        <taxon>Lentibacillus</taxon>
    </lineage>
</organism>
<reference evidence="6" key="2">
    <citation type="submission" date="2020-09" db="EMBL/GenBank/DDBJ databases">
        <authorList>
            <person name="Sun Q."/>
            <person name="Ohkuma M."/>
        </authorList>
    </citation>
    <scope>NUCLEOTIDE SEQUENCE</scope>
    <source>
        <strain evidence="6">JCM 12580</strain>
    </source>
</reference>
<sequence>MMTTIMRNVDIFKAMESWAPLNLAYDWDNVGLQIGSFHKPVKKVMVTLDVLETTVDEAIENDVDLIIAHHPLLFKPLKQVNVDTPKGIIIQKLLQNNISVYAAHTNLDSANGGVNDMLCDLLDVQNTEILDQNTVEKLVKLAVFVPKTHAGEVRDAMSENGAGHIGNYSHCTFQSPGQGTFKPLEGTDPYIGTQGDVAFVDEVKIETIMPQSKLSPVLAAMMTAHPYEEAAYDIYPVENSGTAYGIGRIGTLSQESTLETLCEQVKTAFNVPSVRVTGDLAKKVSKVAILGGSGEKYINKAKKMGADVYITGDMTFHVAQDAQEMGLSIIDPGHHVEKVMKDYVKSFLENYFTSDELEISISKANTEPFQFI</sequence>
<feature type="binding site" evidence="5">
    <location>
        <position position="108"/>
    </location>
    <ligand>
        <name>a divalent metal cation</name>
        <dbReference type="ChEBI" id="CHEBI:60240"/>
        <label>1</label>
    </ligand>
</feature>
<dbReference type="InterPro" id="IPR036069">
    <property type="entry name" value="DUF34/NIF3_sf"/>
</dbReference>
<dbReference type="GO" id="GO:0005737">
    <property type="term" value="C:cytoplasm"/>
    <property type="evidence" value="ECO:0007669"/>
    <property type="project" value="TreeGrafter"/>
</dbReference>
<evidence type="ECO:0000256" key="1">
    <source>
        <dbReference type="ARBA" id="ARBA00006964"/>
    </source>
</evidence>
<feature type="binding site" evidence="5">
    <location>
        <position position="337"/>
    </location>
    <ligand>
        <name>a divalent metal cation</name>
        <dbReference type="ChEBI" id="CHEBI:60240"/>
        <label>1</label>
    </ligand>
</feature>
<dbReference type="InterPro" id="IPR017221">
    <property type="entry name" value="DUF34/NIF3_bac"/>
</dbReference>
<evidence type="ECO:0000313" key="7">
    <source>
        <dbReference type="Proteomes" id="UP000658382"/>
    </source>
</evidence>
<dbReference type="Gene3D" id="3.40.1390.30">
    <property type="entry name" value="NIF3 (NGG1p interacting factor 3)-like"/>
    <property type="match status" value="1"/>
</dbReference>
<protein>
    <recommendedName>
        <fullName evidence="2 4">GTP cyclohydrolase 1 type 2 homolog</fullName>
    </recommendedName>
</protein>
<dbReference type="SUPFAM" id="SSF102705">
    <property type="entry name" value="NIF3 (NGG1p interacting factor 3)-like"/>
    <property type="match status" value="1"/>
</dbReference>
<feature type="binding site" evidence="5">
    <location>
        <position position="334"/>
    </location>
    <ligand>
        <name>a divalent metal cation</name>
        <dbReference type="ChEBI" id="CHEBI:60240"/>
        <label>1</label>
    </ligand>
</feature>